<feature type="transmembrane region" description="Helical" evidence="2">
    <location>
        <begin position="70"/>
        <end position="99"/>
    </location>
</feature>
<dbReference type="InterPro" id="IPR016181">
    <property type="entry name" value="Acyl_CoA_acyltransferase"/>
</dbReference>
<evidence type="ECO:0000313" key="5">
    <source>
        <dbReference type="Proteomes" id="UP000761534"/>
    </source>
</evidence>
<dbReference type="Pfam" id="PF13480">
    <property type="entry name" value="Acetyltransf_6"/>
    <property type="match status" value="1"/>
</dbReference>
<dbReference type="OrthoDB" id="10061051at2759"/>
<keyword evidence="2" id="KW-0812">Transmembrane</keyword>
<feature type="domain" description="BioF2-like acetyltransferase" evidence="3">
    <location>
        <begin position="466"/>
        <end position="603"/>
    </location>
</feature>
<dbReference type="AlphaFoldDB" id="A0A642V6X5"/>
<evidence type="ECO:0000256" key="1">
    <source>
        <dbReference type="SAM" id="MobiDB-lite"/>
    </source>
</evidence>
<evidence type="ECO:0000313" key="4">
    <source>
        <dbReference type="EMBL" id="KAA8915554.1"/>
    </source>
</evidence>
<name>A0A642V6X5_9ASCO</name>
<dbReference type="InterPro" id="IPR038740">
    <property type="entry name" value="BioF2-like_GNAT_dom"/>
</dbReference>
<protein>
    <recommendedName>
        <fullName evidence="3">BioF2-like acetyltransferase domain-containing protein</fullName>
    </recommendedName>
</protein>
<dbReference type="SUPFAM" id="SSF55729">
    <property type="entry name" value="Acyl-CoA N-acyltransferases (Nat)"/>
    <property type="match status" value="1"/>
</dbReference>
<dbReference type="VEuPathDB" id="FungiDB:TRICI_002293"/>
<feature type="transmembrane region" description="Helical" evidence="2">
    <location>
        <begin position="7"/>
        <end position="26"/>
    </location>
</feature>
<dbReference type="EMBL" id="SWFS01000157">
    <property type="protein sequence ID" value="KAA8915554.1"/>
    <property type="molecule type" value="Genomic_DNA"/>
</dbReference>
<feature type="region of interest" description="Disordered" evidence="1">
    <location>
        <begin position="258"/>
        <end position="296"/>
    </location>
</feature>
<keyword evidence="2" id="KW-0472">Membrane</keyword>
<keyword evidence="2" id="KW-1133">Transmembrane helix</keyword>
<evidence type="ECO:0000259" key="3">
    <source>
        <dbReference type="Pfam" id="PF13480"/>
    </source>
</evidence>
<gene>
    <name evidence="4" type="ORF">TRICI_002293</name>
</gene>
<feature type="compositionally biased region" description="Basic residues" evidence="1">
    <location>
        <begin position="279"/>
        <end position="292"/>
    </location>
</feature>
<proteinExistence type="predicted"/>
<comment type="caution">
    <text evidence="4">The sequence shown here is derived from an EMBL/GenBank/DDBJ whole genome shotgun (WGS) entry which is preliminary data.</text>
</comment>
<keyword evidence="5" id="KW-1185">Reference proteome</keyword>
<organism evidence="4 5">
    <name type="scientific">Trichomonascus ciferrii</name>
    <dbReference type="NCBI Taxonomy" id="44093"/>
    <lineage>
        <taxon>Eukaryota</taxon>
        <taxon>Fungi</taxon>
        <taxon>Dikarya</taxon>
        <taxon>Ascomycota</taxon>
        <taxon>Saccharomycotina</taxon>
        <taxon>Dipodascomycetes</taxon>
        <taxon>Dipodascales</taxon>
        <taxon>Trichomonascaceae</taxon>
        <taxon>Trichomonascus</taxon>
        <taxon>Trichomonascus ciferrii complex</taxon>
    </lineage>
</organism>
<dbReference type="Gene3D" id="3.40.630.30">
    <property type="match status" value="1"/>
</dbReference>
<accession>A0A642V6X5</accession>
<reference evidence="4" key="1">
    <citation type="journal article" date="2019" name="G3 (Bethesda)">
        <title>Genome Assemblies of Two Rare Opportunistic Yeast Pathogens: Diutina rugosa (syn. Candida rugosa) and Trichomonascus ciferrii (syn. Candida ciferrii).</title>
        <authorList>
            <person name="Mixao V."/>
            <person name="Saus E."/>
            <person name="Hansen A.P."/>
            <person name="Lass-Florl C."/>
            <person name="Gabaldon T."/>
        </authorList>
    </citation>
    <scope>NUCLEOTIDE SEQUENCE</scope>
    <source>
        <strain evidence="4">CBS 4856</strain>
    </source>
</reference>
<evidence type="ECO:0000256" key="2">
    <source>
        <dbReference type="SAM" id="Phobius"/>
    </source>
</evidence>
<sequence>MSGVIQFIIGTLIIVLNYQSSLYKLYPTKRARFSFFQHVGSLEVAVSILSIGLSSVFSEGERLNKTVTRFVSFYLVFSTICMIIALIFFGMALRIVAVIDPSGPDTDLSADVTDIFQSNPPLAAVALCLHILTMVAAGKLQKTPPSYLAVEEIDLNSLTTKQFEAYANLIDTYNKHYPGAPRGREALSLMMAYSNVADHDNLSCVVLRVYQPKADEKRENRIRQWAFEKYIPQSYDEIRAWKNLDRGLDLSRQESEIDYQTPPEQEQQQQQQRPQISKNKLKRMQKKKNKGKKKEDCIDFPLETPKSAEEIQREIEFNTKLMSTEALVLLTRIESYDLTGTLTGKFGSIMQSMFGANSRFKLLCVRLGVLGFHWPFRQATFYCGKSRRPVARSAAVLRAVTEWNKTLPSSERCTVHLDPKYEEDFAELAIKPSGWNGVRLPPSHIIDLRPYKNKTVYEYLKAIKYRNQDSAFKRANGQVIESDTFTKEECSEIINLWWKIAEKRTGEGHTAVLADPTPDVIETLGKDENRRSHYRTLLFLKVDGKTIASCVLFRLGDTITSDLQGLDQDLSKTYKAYFVMMQETIKIALKEGISFVDFGPTTSEAKIHIGAKSTPLKGGMHATSKPLNFAIKIAAKNVKSG</sequence>
<feature type="compositionally biased region" description="Low complexity" evidence="1">
    <location>
        <begin position="260"/>
        <end position="275"/>
    </location>
</feature>
<dbReference type="Proteomes" id="UP000761534">
    <property type="component" value="Unassembled WGS sequence"/>
</dbReference>